<evidence type="ECO:0000259" key="2">
    <source>
        <dbReference type="PROSITE" id="PS50943"/>
    </source>
</evidence>
<dbReference type="Proteomes" id="UP000514509">
    <property type="component" value="Plasmid unnamed"/>
</dbReference>
<dbReference type="SUPFAM" id="SSF47413">
    <property type="entry name" value="lambda repressor-like DNA-binding domains"/>
    <property type="match status" value="1"/>
</dbReference>
<dbReference type="CDD" id="cd00093">
    <property type="entry name" value="HTH_XRE"/>
    <property type="match status" value="1"/>
</dbReference>
<geneLocation type="plasmid" evidence="3 4">
    <name>unnamed</name>
</geneLocation>
<dbReference type="InterPro" id="IPR001387">
    <property type="entry name" value="Cro/C1-type_HTH"/>
</dbReference>
<dbReference type="RefSeq" id="WP_182411487.1">
    <property type="nucleotide sequence ID" value="NZ_CP055152.1"/>
</dbReference>
<keyword evidence="1" id="KW-0238">DNA-binding</keyword>
<organism evidence="3 4">
    <name type="scientific">Adhaeribacter radiodurans</name>
    <dbReference type="NCBI Taxonomy" id="2745197"/>
    <lineage>
        <taxon>Bacteria</taxon>
        <taxon>Pseudomonadati</taxon>
        <taxon>Bacteroidota</taxon>
        <taxon>Cytophagia</taxon>
        <taxon>Cytophagales</taxon>
        <taxon>Hymenobacteraceae</taxon>
        <taxon>Adhaeribacter</taxon>
    </lineage>
</organism>
<dbReference type="EMBL" id="CP055152">
    <property type="protein sequence ID" value="QMU26546.1"/>
    <property type="molecule type" value="Genomic_DNA"/>
</dbReference>
<gene>
    <name evidence="3" type="ORF">HUW48_00300</name>
</gene>
<evidence type="ECO:0000256" key="1">
    <source>
        <dbReference type="ARBA" id="ARBA00023125"/>
    </source>
</evidence>
<evidence type="ECO:0000313" key="4">
    <source>
        <dbReference type="Proteomes" id="UP000514509"/>
    </source>
</evidence>
<name>A0A7L7L174_9BACT</name>
<evidence type="ECO:0000313" key="3">
    <source>
        <dbReference type="EMBL" id="QMU26546.1"/>
    </source>
</evidence>
<dbReference type="KEGG" id="add:HUW48_00300"/>
<dbReference type="PANTHER" id="PTHR46558">
    <property type="entry name" value="TRACRIPTIONAL REGULATORY PROTEIN-RELATED-RELATED"/>
    <property type="match status" value="1"/>
</dbReference>
<protein>
    <submittedName>
        <fullName evidence="3">Helix-turn-helix transcriptional regulator</fullName>
    </submittedName>
</protein>
<dbReference type="SMART" id="SM00530">
    <property type="entry name" value="HTH_XRE"/>
    <property type="match status" value="1"/>
</dbReference>
<keyword evidence="4" id="KW-1185">Reference proteome</keyword>
<dbReference type="Gene3D" id="1.10.260.40">
    <property type="entry name" value="lambda repressor-like DNA-binding domains"/>
    <property type="match status" value="1"/>
</dbReference>
<dbReference type="PANTHER" id="PTHR46558:SF4">
    <property type="entry name" value="DNA-BIDING PHAGE PROTEIN"/>
    <property type="match status" value="1"/>
</dbReference>
<keyword evidence="3" id="KW-0614">Plasmid</keyword>
<dbReference type="GO" id="GO:0003677">
    <property type="term" value="F:DNA binding"/>
    <property type="evidence" value="ECO:0007669"/>
    <property type="project" value="UniProtKB-KW"/>
</dbReference>
<reference evidence="3 4" key="1">
    <citation type="submission" date="2020-08" db="EMBL/GenBank/DDBJ databases">
        <title>Adhaeribacter dokdonensis sp. nov., isolated from the rhizosphere of Elymus tsukushiensis, a plant native to the Dokdo Islands, Republic of Korea.</title>
        <authorList>
            <person name="Ghim S.Y."/>
        </authorList>
    </citation>
    <scope>NUCLEOTIDE SEQUENCE [LARGE SCALE GENOMIC DNA]</scope>
    <source>
        <strain evidence="3 4">KUDC8001</strain>
        <plasmid evidence="3 4">unnamed</plasmid>
    </source>
</reference>
<accession>A0A7L7L174</accession>
<proteinExistence type="predicted"/>
<dbReference type="AlphaFoldDB" id="A0A7L7L174"/>
<sequence length="248" mass="28960">MKIHDNLRNLRKQKGLTQKCMADRLFMARSTYSKLESGSTTLPYDKLISISKILNVPVYDILTEDGELFLSSLFEKFSLLLSQTYHTLSETLFTTIPYDNLEPKHLAQLLPKGITSREAYEDTPLGGRIYKFGPKEAFQRMMQHYGMDVLFEENMIKDKYWLQKWKAYKGNTNSEFELDDKEYFVVHIIMLTMLDAEERWVQMAERDFPEGADEDEVLNYIVNKTGALTGEYMAFTIDGYDPFSEIIR</sequence>
<dbReference type="InterPro" id="IPR010982">
    <property type="entry name" value="Lambda_DNA-bd_dom_sf"/>
</dbReference>
<dbReference type="Pfam" id="PF12844">
    <property type="entry name" value="HTH_19"/>
    <property type="match status" value="1"/>
</dbReference>
<feature type="domain" description="HTH cro/C1-type" evidence="2">
    <location>
        <begin position="7"/>
        <end position="61"/>
    </location>
</feature>
<dbReference type="PROSITE" id="PS50943">
    <property type="entry name" value="HTH_CROC1"/>
    <property type="match status" value="1"/>
</dbReference>